<name>A0AA40FKF7_9HYME</name>
<gene>
    <name evidence="1" type="ORF">K0M31_012177</name>
</gene>
<comment type="caution">
    <text evidence="1">The sequence shown here is derived from an EMBL/GenBank/DDBJ whole genome shotgun (WGS) entry which is preliminary data.</text>
</comment>
<evidence type="ECO:0000313" key="2">
    <source>
        <dbReference type="Proteomes" id="UP001177670"/>
    </source>
</evidence>
<reference evidence="1" key="1">
    <citation type="submission" date="2021-10" db="EMBL/GenBank/DDBJ databases">
        <title>Melipona bicolor Genome sequencing and assembly.</title>
        <authorList>
            <person name="Araujo N.S."/>
            <person name="Arias M.C."/>
        </authorList>
    </citation>
    <scope>NUCLEOTIDE SEQUENCE</scope>
    <source>
        <strain evidence="1">USP_2M_L1-L4_2017</strain>
        <tissue evidence="1">Whole body</tissue>
    </source>
</reference>
<protein>
    <submittedName>
        <fullName evidence="1">Uncharacterized protein</fullName>
    </submittedName>
</protein>
<organism evidence="1 2">
    <name type="scientific">Melipona bicolor</name>
    <dbReference type="NCBI Taxonomy" id="60889"/>
    <lineage>
        <taxon>Eukaryota</taxon>
        <taxon>Metazoa</taxon>
        <taxon>Ecdysozoa</taxon>
        <taxon>Arthropoda</taxon>
        <taxon>Hexapoda</taxon>
        <taxon>Insecta</taxon>
        <taxon>Pterygota</taxon>
        <taxon>Neoptera</taxon>
        <taxon>Endopterygota</taxon>
        <taxon>Hymenoptera</taxon>
        <taxon>Apocrita</taxon>
        <taxon>Aculeata</taxon>
        <taxon>Apoidea</taxon>
        <taxon>Anthophila</taxon>
        <taxon>Apidae</taxon>
        <taxon>Melipona</taxon>
    </lineage>
</organism>
<keyword evidence="2" id="KW-1185">Reference proteome</keyword>
<dbReference type="EMBL" id="JAHYIQ010000030">
    <property type="protein sequence ID" value="KAK1120571.1"/>
    <property type="molecule type" value="Genomic_DNA"/>
</dbReference>
<dbReference type="AlphaFoldDB" id="A0AA40FKF7"/>
<sequence length="179" mass="20949">MLKELKFIDLTARGYQNRPRYFGEISGTRLIRENMAPQMASYAAKLVGIHFRESHYIFISPCRDIILTTDKDRASFRFTAEFRYVLARSRQQKSERTEGKFKGERDERPRNSFARVITHEPWNFHGRREKYSAYLNAFVKIILQPFKRAEKEAFVARGVVNGSIAKQNSPLHLGFLLKS</sequence>
<accession>A0AA40FKF7</accession>
<proteinExistence type="predicted"/>
<evidence type="ECO:0000313" key="1">
    <source>
        <dbReference type="EMBL" id="KAK1120571.1"/>
    </source>
</evidence>
<dbReference type="Proteomes" id="UP001177670">
    <property type="component" value="Unassembled WGS sequence"/>
</dbReference>